<evidence type="ECO:0000313" key="2">
    <source>
        <dbReference type="EMBL" id="CAG9312806.1"/>
    </source>
</evidence>
<gene>
    <name evidence="2" type="ORF">BSTOLATCC_MIC7598</name>
</gene>
<dbReference type="AlphaFoldDB" id="A0AAU9IHX5"/>
<feature type="region of interest" description="Disordered" evidence="1">
    <location>
        <begin position="49"/>
        <end position="100"/>
    </location>
</feature>
<dbReference type="EMBL" id="CAJZBQ010000009">
    <property type="protein sequence ID" value="CAG9312806.1"/>
    <property type="molecule type" value="Genomic_DNA"/>
</dbReference>
<comment type="caution">
    <text evidence="2">The sequence shown here is derived from an EMBL/GenBank/DDBJ whole genome shotgun (WGS) entry which is preliminary data.</text>
</comment>
<protein>
    <submittedName>
        <fullName evidence="2">Uncharacterized protein</fullName>
    </submittedName>
</protein>
<organism evidence="2 3">
    <name type="scientific">Blepharisma stoltei</name>
    <dbReference type="NCBI Taxonomy" id="1481888"/>
    <lineage>
        <taxon>Eukaryota</taxon>
        <taxon>Sar</taxon>
        <taxon>Alveolata</taxon>
        <taxon>Ciliophora</taxon>
        <taxon>Postciliodesmatophora</taxon>
        <taxon>Heterotrichea</taxon>
        <taxon>Heterotrichida</taxon>
        <taxon>Blepharismidae</taxon>
        <taxon>Blepharisma</taxon>
    </lineage>
</organism>
<sequence>MERDQQQDLLEQYLYDLINIQKNFEQAAQTIIEYSGYYSYEPELEMKKQQSSQGTKTIPLNNPGSSARTIPIRMPAHQNNGPVFYQQSRPNGPSIPLQRR</sequence>
<proteinExistence type="predicted"/>
<reference evidence="2" key="1">
    <citation type="submission" date="2021-09" db="EMBL/GenBank/DDBJ databases">
        <authorList>
            <consortium name="AG Swart"/>
            <person name="Singh M."/>
            <person name="Singh A."/>
            <person name="Seah K."/>
            <person name="Emmerich C."/>
        </authorList>
    </citation>
    <scope>NUCLEOTIDE SEQUENCE</scope>
    <source>
        <strain evidence="2">ATCC30299</strain>
    </source>
</reference>
<keyword evidence="3" id="KW-1185">Reference proteome</keyword>
<feature type="compositionally biased region" description="Polar residues" evidence="1">
    <location>
        <begin position="77"/>
        <end position="91"/>
    </location>
</feature>
<evidence type="ECO:0000313" key="3">
    <source>
        <dbReference type="Proteomes" id="UP001162131"/>
    </source>
</evidence>
<feature type="compositionally biased region" description="Polar residues" evidence="1">
    <location>
        <begin position="49"/>
        <end position="68"/>
    </location>
</feature>
<accession>A0AAU9IHX5</accession>
<name>A0AAU9IHX5_9CILI</name>
<dbReference type="Proteomes" id="UP001162131">
    <property type="component" value="Unassembled WGS sequence"/>
</dbReference>
<evidence type="ECO:0000256" key="1">
    <source>
        <dbReference type="SAM" id="MobiDB-lite"/>
    </source>
</evidence>